<reference evidence="2 3" key="1">
    <citation type="submission" date="2019-03" db="EMBL/GenBank/DDBJ databases">
        <title>Genomic Encyclopedia of Type Strains, Phase IV (KMG-IV): sequencing the most valuable type-strain genomes for metagenomic binning, comparative biology and taxonomic classification.</title>
        <authorList>
            <person name="Goeker M."/>
        </authorList>
    </citation>
    <scope>NUCLEOTIDE SEQUENCE [LARGE SCALE GENOMIC DNA]</scope>
    <source>
        <strain evidence="2 3">DSM 100055</strain>
    </source>
</reference>
<organism evidence="2 3">
    <name type="scientific">Hypnocyclicus thermotrophus</name>
    <dbReference type="NCBI Taxonomy" id="1627895"/>
    <lineage>
        <taxon>Bacteria</taxon>
        <taxon>Fusobacteriati</taxon>
        <taxon>Fusobacteriota</taxon>
        <taxon>Fusobacteriia</taxon>
        <taxon>Fusobacteriales</taxon>
        <taxon>Fusobacteriaceae</taxon>
        <taxon>Hypnocyclicus</taxon>
    </lineage>
</organism>
<dbReference type="InterPro" id="IPR031316">
    <property type="entry name" value="FlgM_C"/>
</dbReference>
<evidence type="ECO:0000313" key="2">
    <source>
        <dbReference type="EMBL" id="TDT68077.1"/>
    </source>
</evidence>
<evidence type="ECO:0000313" key="3">
    <source>
        <dbReference type="Proteomes" id="UP000294678"/>
    </source>
</evidence>
<proteinExistence type="predicted"/>
<dbReference type="Proteomes" id="UP000294678">
    <property type="component" value="Unassembled WGS sequence"/>
</dbReference>
<comment type="caution">
    <text evidence="2">The sequence shown here is derived from an EMBL/GenBank/DDBJ whole genome shotgun (WGS) entry which is preliminary data.</text>
</comment>
<keyword evidence="3" id="KW-1185">Reference proteome</keyword>
<dbReference type="SUPFAM" id="SSF101498">
    <property type="entry name" value="Anti-sigma factor FlgM"/>
    <property type="match status" value="1"/>
</dbReference>
<dbReference type="InterPro" id="IPR035890">
    <property type="entry name" value="Anti-sigma-28_factor_FlgM_sf"/>
</dbReference>
<feature type="domain" description="Anti-sigma-28 factor FlgM C-terminal" evidence="1">
    <location>
        <begin position="37"/>
        <end position="97"/>
    </location>
</feature>
<protein>
    <submittedName>
        <fullName evidence="2">FlgM family anti-sigma-28 factor</fullName>
    </submittedName>
</protein>
<dbReference type="Pfam" id="PF04316">
    <property type="entry name" value="FlgM"/>
    <property type="match status" value="1"/>
</dbReference>
<sequence>MMKIVGNINSIYGKYTKDVTSTKKANVINNNKKVIQDKVDISFNAKKTTVDKAEVNYLKAKLNASGERSDKIADIKSRIEAGTYNVSLDKLADAILNSKRG</sequence>
<dbReference type="RefSeq" id="WP_134113662.1">
    <property type="nucleotide sequence ID" value="NZ_SOBG01000008.1"/>
</dbReference>
<dbReference type="EMBL" id="SOBG01000008">
    <property type="protein sequence ID" value="TDT68077.1"/>
    <property type="molecule type" value="Genomic_DNA"/>
</dbReference>
<gene>
    <name evidence="2" type="ORF">EV215_1798</name>
</gene>
<dbReference type="AlphaFoldDB" id="A0AA46DXF1"/>
<name>A0AA46DXF1_9FUSO</name>
<accession>A0AA46DXF1</accession>
<evidence type="ECO:0000259" key="1">
    <source>
        <dbReference type="Pfam" id="PF04316"/>
    </source>
</evidence>